<keyword evidence="9" id="KW-1185">Reference proteome</keyword>
<gene>
    <name evidence="8" type="ORF">FPL14_25870</name>
</gene>
<feature type="signal peptide" evidence="7">
    <location>
        <begin position="1"/>
        <end position="22"/>
    </location>
</feature>
<reference evidence="8 9" key="1">
    <citation type="submission" date="2019-07" db="EMBL/GenBank/DDBJ databases">
        <authorList>
            <person name="Kim J.K."/>
            <person name="Cheong H.-M."/>
            <person name="Choi Y."/>
            <person name="Hwang K.J."/>
            <person name="Lee S."/>
            <person name="Choi C."/>
        </authorList>
    </citation>
    <scope>NUCLEOTIDE SEQUENCE [LARGE SCALE GENOMIC DNA]</scope>
    <source>
        <strain evidence="8 9">KS 22</strain>
    </source>
</reference>
<dbReference type="InterPro" id="IPR050490">
    <property type="entry name" value="Bact_solute-bd_prot1"/>
</dbReference>
<dbReference type="Proteomes" id="UP000515679">
    <property type="component" value="Chromosome"/>
</dbReference>
<keyword evidence="3" id="KW-0472">Membrane</keyword>
<protein>
    <submittedName>
        <fullName evidence="8">Carbohydrate ABC transporter substrate-binding protein</fullName>
    </submittedName>
</protein>
<evidence type="ECO:0000256" key="2">
    <source>
        <dbReference type="ARBA" id="ARBA00022729"/>
    </source>
</evidence>
<name>A0A7G5C4S7_9BACL</name>
<evidence type="ECO:0000313" key="8">
    <source>
        <dbReference type="EMBL" id="QMV44211.1"/>
    </source>
</evidence>
<accession>A0A7G5C4S7</accession>
<feature type="chain" id="PRO_5038755605" evidence="7">
    <location>
        <begin position="23"/>
        <end position="443"/>
    </location>
</feature>
<dbReference type="Gene3D" id="3.40.190.10">
    <property type="entry name" value="Periplasmic binding protein-like II"/>
    <property type="match status" value="2"/>
</dbReference>
<organism evidence="8 9">
    <name type="scientific">Cohnella cholangitidis</name>
    <dbReference type="NCBI Taxonomy" id="2598458"/>
    <lineage>
        <taxon>Bacteria</taxon>
        <taxon>Bacillati</taxon>
        <taxon>Bacillota</taxon>
        <taxon>Bacilli</taxon>
        <taxon>Bacillales</taxon>
        <taxon>Paenibacillaceae</taxon>
        <taxon>Cohnella</taxon>
    </lineage>
</organism>
<sequence>MKRKSKVTLLLTAMLASFTVITACGGSNEQGASSSSSPSPAASQSASSSANKEKVTLKMAIWDVNNDFLTYLDEKVKEYTAVASNVKVELETFKSDGDYLQAMKVRATGNELPDIMGLKPNWLHDFQEQLLPLDGEAYLAKNKYADKFAIDGKVYAVPMMAFPELVYYHPSIFQELNLQVPTTWPQFVDVLTKIKDNSKYIPYAMGGKDAWPDYPFNEFLPQIVSGSESYLSDMAKDDQPFSEGKPFHKAYKQIEQLYSSNVMGPDPLGISWDQATDLFSSKQAAVVAAGSWFAPTYESKVGNIDDLAAFPMPYRESENEPLKLMMFTDHFYGITNGSDHQDEAKAFLTWFFSPDVYQTYIDAQKLVSTFEGVESNVPFLNAFFASNKNESFSYIPGDAEYTRITNAIQLDVKAIGQDMMAGKKVDDILPDLNDKWAKAKASK</sequence>
<dbReference type="InterPro" id="IPR006059">
    <property type="entry name" value="SBP"/>
</dbReference>
<keyword evidence="4" id="KW-0564">Palmitate</keyword>
<feature type="region of interest" description="Disordered" evidence="6">
    <location>
        <begin position="29"/>
        <end position="48"/>
    </location>
</feature>
<dbReference type="EMBL" id="CP041969">
    <property type="protein sequence ID" value="QMV44211.1"/>
    <property type="molecule type" value="Genomic_DNA"/>
</dbReference>
<dbReference type="RefSeq" id="WP_182300447.1">
    <property type="nucleotide sequence ID" value="NZ_CP041969.1"/>
</dbReference>
<evidence type="ECO:0000256" key="3">
    <source>
        <dbReference type="ARBA" id="ARBA00023136"/>
    </source>
</evidence>
<evidence type="ECO:0000313" key="9">
    <source>
        <dbReference type="Proteomes" id="UP000515679"/>
    </source>
</evidence>
<dbReference type="PANTHER" id="PTHR43649:SF33">
    <property type="entry name" value="POLYGALACTURONAN_RHAMNOGALACTURONAN-BINDING PROTEIN YTCQ"/>
    <property type="match status" value="1"/>
</dbReference>
<dbReference type="AlphaFoldDB" id="A0A7G5C4S7"/>
<dbReference type="PANTHER" id="PTHR43649">
    <property type="entry name" value="ARABINOSE-BINDING PROTEIN-RELATED"/>
    <property type="match status" value="1"/>
</dbReference>
<keyword evidence="1" id="KW-1003">Cell membrane</keyword>
<evidence type="ECO:0000256" key="7">
    <source>
        <dbReference type="SAM" id="SignalP"/>
    </source>
</evidence>
<dbReference type="SUPFAM" id="SSF53850">
    <property type="entry name" value="Periplasmic binding protein-like II"/>
    <property type="match status" value="1"/>
</dbReference>
<evidence type="ECO:0000256" key="4">
    <source>
        <dbReference type="ARBA" id="ARBA00023139"/>
    </source>
</evidence>
<evidence type="ECO:0000256" key="1">
    <source>
        <dbReference type="ARBA" id="ARBA00022475"/>
    </source>
</evidence>
<feature type="compositionally biased region" description="Low complexity" evidence="6">
    <location>
        <begin position="32"/>
        <end position="48"/>
    </location>
</feature>
<proteinExistence type="predicted"/>
<dbReference type="KEGG" id="cchl:FPL14_25870"/>
<dbReference type="PROSITE" id="PS51257">
    <property type="entry name" value="PROKAR_LIPOPROTEIN"/>
    <property type="match status" value="1"/>
</dbReference>
<keyword evidence="2 7" id="KW-0732">Signal</keyword>
<keyword evidence="5" id="KW-0449">Lipoprotein</keyword>
<dbReference type="Pfam" id="PF01547">
    <property type="entry name" value="SBP_bac_1"/>
    <property type="match status" value="1"/>
</dbReference>
<evidence type="ECO:0000256" key="5">
    <source>
        <dbReference type="ARBA" id="ARBA00023288"/>
    </source>
</evidence>
<evidence type="ECO:0000256" key="6">
    <source>
        <dbReference type="SAM" id="MobiDB-lite"/>
    </source>
</evidence>